<evidence type="ECO:0000256" key="13">
    <source>
        <dbReference type="RuleBase" id="RU003785"/>
    </source>
</evidence>
<dbReference type="HAMAP" id="MF_00185">
    <property type="entry name" value="IPP_trans"/>
    <property type="match status" value="1"/>
</dbReference>
<sequence>MTKKQKVLVVVGPTSSGKSALAVELARKFNGEVISADSRQVYRGLNIGTGKITKREMRGIRHHLLDEVLPHRIFTAHDFIEKAPKVIEGISGRGKLPIIAGGTGFYIDALLGRVAIPNVPPDQKLRALLEKKAVPELFKMLKRRDLRRAKTIEPHNKRRLIRALEIVDSLGKVPTHGDFVNPKNLDLRNPNIDPLWIGLTSQSKVRKKRIRARLMARMRRGMVREAERLHKAGLSYRRMEQLGLEYRALARLLQGRITREQMVDELNRDIRRYARRQLAYWKRNKNIKWFAPEQRKKISKIVENWLRWRAH</sequence>
<dbReference type="AlphaFoldDB" id="A0A1F6F3W8"/>
<keyword evidence="8 10" id="KW-0460">Magnesium</keyword>
<dbReference type="SUPFAM" id="SSF52540">
    <property type="entry name" value="P-loop containing nucleoside triphosphate hydrolases"/>
    <property type="match status" value="1"/>
</dbReference>
<reference evidence="14 15" key="1">
    <citation type="journal article" date="2016" name="Nat. Commun.">
        <title>Thousands of microbial genomes shed light on interconnected biogeochemical processes in an aquifer system.</title>
        <authorList>
            <person name="Anantharaman K."/>
            <person name="Brown C.T."/>
            <person name="Hug L.A."/>
            <person name="Sharon I."/>
            <person name="Castelle C.J."/>
            <person name="Probst A.J."/>
            <person name="Thomas B.C."/>
            <person name="Singh A."/>
            <person name="Wilkins M.J."/>
            <person name="Karaoz U."/>
            <person name="Brodie E.L."/>
            <person name="Williams K.H."/>
            <person name="Hubbard S.S."/>
            <person name="Banfield J.F."/>
        </authorList>
    </citation>
    <scope>NUCLEOTIDE SEQUENCE [LARGE SCALE GENOMIC DNA]</scope>
</reference>
<evidence type="ECO:0000256" key="5">
    <source>
        <dbReference type="ARBA" id="ARBA00022694"/>
    </source>
</evidence>
<feature type="binding site" evidence="10">
    <location>
        <begin position="14"/>
        <end position="19"/>
    </location>
    <ligand>
        <name>substrate</name>
    </ligand>
</feature>
<feature type="binding site" evidence="10">
    <location>
        <begin position="12"/>
        <end position="19"/>
    </location>
    <ligand>
        <name>ATP</name>
        <dbReference type="ChEBI" id="CHEBI:30616"/>
    </ligand>
</feature>
<comment type="subunit">
    <text evidence="10">Monomer.</text>
</comment>
<comment type="similarity">
    <text evidence="3 10 13">Belongs to the IPP transferase family.</text>
</comment>
<evidence type="ECO:0000256" key="3">
    <source>
        <dbReference type="ARBA" id="ARBA00005842"/>
    </source>
</evidence>
<dbReference type="GO" id="GO:0052381">
    <property type="term" value="F:tRNA dimethylallyltransferase activity"/>
    <property type="evidence" value="ECO:0007669"/>
    <property type="project" value="UniProtKB-UniRule"/>
</dbReference>
<dbReference type="Pfam" id="PF01715">
    <property type="entry name" value="IPPT"/>
    <property type="match status" value="1"/>
</dbReference>
<comment type="cofactor">
    <cofactor evidence="1 10">
        <name>Mg(2+)</name>
        <dbReference type="ChEBI" id="CHEBI:18420"/>
    </cofactor>
</comment>
<dbReference type="PANTHER" id="PTHR11088:SF60">
    <property type="entry name" value="TRNA DIMETHYLALLYLTRANSFERASE"/>
    <property type="match status" value="1"/>
</dbReference>
<evidence type="ECO:0000256" key="12">
    <source>
        <dbReference type="RuleBase" id="RU003784"/>
    </source>
</evidence>
<dbReference type="Gene3D" id="3.40.50.300">
    <property type="entry name" value="P-loop containing nucleotide triphosphate hydrolases"/>
    <property type="match status" value="1"/>
</dbReference>
<dbReference type="GO" id="GO:0006400">
    <property type="term" value="P:tRNA modification"/>
    <property type="evidence" value="ECO:0007669"/>
    <property type="project" value="TreeGrafter"/>
</dbReference>
<comment type="caution">
    <text evidence="14">The sequence shown here is derived from an EMBL/GenBank/DDBJ whole genome shotgun (WGS) entry which is preliminary data.</text>
</comment>
<dbReference type="EMBL" id="MFLZ01000005">
    <property type="protein sequence ID" value="OGG80565.1"/>
    <property type="molecule type" value="Genomic_DNA"/>
</dbReference>
<dbReference type="PANTHER" id="PTHR11088">
    <property type="entry name" value="TRNA DIMETHYLALLYLTRANSFERASE"/>
    <property type="match status" value="1"/>
</dbReference>
<evidence type="ECO:0000313" key="14">
    <source>
        <dbReference type="EMBL" id="OGG80565.1"/>
    </source>
</evidence>
<dbReference type="InterPro" id="IPR018022">
    <property type="entry name" value="IPT"/>
</dbReference>
<comment type="catalytic activity">
    <reaction evidence="9 10 11">
        <text>adenosine(37) in tRNA + dimethylallyl diphosphate = N(6)-dimethylallyladenosine(37) in tRNA + diphosphate</text>
        <dbReference type="Rhea" id="RHEA:26482"/>
        <dbReference type="Rhea" id="RHEA-COMP:10162"/>
        <dbReference type="Rhea" id="RHEA-COMP:10375"/>
        <dbReference type="ChEBI" id="CHEBI:33019"/>
        <dbReference type="ChEBI" id="CHEBI:57623"/>
        <dbReference type="ChEBI" id="CHEBI:74411"/>
        <dbReference type="ChEBI" id="CHEBI:74415"/>
        <dbReference type="EC" id="2.5.1.75"/>
    </reaction>
</comment>
<gene>
    <name evidence="10" type="primary">miaA</name>
    <name evidence="14" type="ORF">A3A39_01640</name>
</gene>
<evidence type="ECO:0000256" key="7">
    <source>
        <dbReference type="ARBA" id="ARBA00022840"/>
    </source>
</evidence>
<keyword evidence="4 10" id="KW-0808">Transferase</keyword>
<protein>
    <recommendedName>
        <fullName evidence="10">tRNA dimethylallyltransferase</fullName>
        <ecNumber evidence="10">2.5.1.75</ecNumber>
    </recommendedName>
    <alternativeName>
        <fullName evidence="10">Dimethylallyl diphosphate:tRNA dimethylallyltransferase</fullName>
        <shortName evidence="10">DMAPP:tRNA dimethylallyltransferase</shortName>
        <shortName evidence="10">DMATase</shortName>
    </alternativeName>
    <alternativeName>
        <fullName evidence="10">Isopentenyl-diphosphate:tRNA isopentenyltransferase</fullName>
        <shortName evidence="10">IPP transferase</shortName>
        <shortName evidence="10">IPPT</shortName>
        <shortName evidence="10">IPTase</shortName>
    </alternativeName>
</protein>
<evidence type="ECO:0000256" key="10">
    <source>
        <dbReference type="HAMAP-Rule" id="MF_00185"/>
    </source>
</evidence>
<proteinExistence type="inferred from homology"/>
<keyword evidence="6 10" id="KW-0547">Nucleotide-binding</keyword>
<accession>A0A1F6F3W8</accession>
<dbReference type="GO" id="GO:0005524">
    <property type="term" value="F:ATP binding"/>
    <property type="evidence" value="ECO:0007669"/>
    <property type="project" value="UniProtKB-UniRule"/>
</dbReference>
<evidence type="ECO:0000313" key="15">
    <source>
        <dbReference type="Proteomes" id="UP000177372"/>
    </source>
</evidence>
<comment type="caution">
    <text evidence="10">Lacks conserved residue(s) required for the propagation of feature annotation.</text>
</comment>
<organism evidence="14 15">
    <name type="scientific">Candidatus Kaiserbacteria bacterium RIFCSPLOWO2_01_FULL_54_13</name>
    <dbReference type="NCBI Taxonomy" id="1798512"/>
    <lineage>
        <taxon>Bacteria</taxon>
        <taxon>Candidatus Kaiseribacteriota</taxon>
    </lineage>
</organism>
<keyword evidence="5 10" id="KW-0819">tRNA processing</keyword>
<evidence type="ECO:0000256" key="1">
    <source>
        <dbReference type="ARBA" id="ARBA00001946"/>
    </source>
</evidence>
<dbReference type="STRING" id="1798512.A3A39_01640"/>
<evidence type="ECO:0000256" key="8">
    <source>
        <dbReference type="ARBA" id="ARBA00022842"/>
    </source>
</evidence>
<evidence type="ECO:0000256" key="9">
    <source>
        <dbReference type="ARBA" id="ARBA00049563"/>
    </source>
</evidence>
<feature type="site" description="Interaction with substrate tRNA" evidence="10">
    <location>
        <position position="103"/>
    </location>
</feature>
<evidence type="ECO:0000256" key="11">
    <source>
        <dbReference type="RuleBase" id="RU003783"/>
    </source>
</evidence>
<dbReference type="EC" id="2.5.1.75" evidence="10"/>
<feature type="site" description="Interaction with substrate tRNA" evidence="10">
    <location>
        <position position="126"/>
    </location>
</feature>
<dbReference type="InterPro" id="IPR027417">
    <property type="entry name" value="P-loop_NTPase"/>
</dbReference>
<keyword evidence="7 10" id="KW-0067">ATP-binding</keyword>
<name>A0A1F6F3W8_9BACT</name>
<dbReference type="NCBIfam" id="TIGR00174">
    <property type="entry name" value="miaA"/>
    <property type="match status" value="1"/>
</dbReference>
<evidence type="ECO:0000256" key="2">
    <source>
        <dbReference type="ARBA" id="ARBA00003213"/>
    </source>
</evidence>
<evidence type="ECO:0000256" key="6">
    <source>
        <dbReference type="ARBA" id="ARBA00022741"/>
    </source>
</evidence>
<dbReference type="Proteomes" id="UP000177372">
    <property type="component" value="Unassembled WGS sequence"/>
</dbReference>
<evidence type="ECO:0000256" key="4">
    <source>
        <dbReference type="ARBA" id="ARBA00022679"/>
    </source>
</evidence>
<dbReference type="InterPro" id="IPR039657">
    <property type="entry name" value="Dimethylallyltransferase"/>
</dbReference>
<comment type="function">
    <text evidence="2 10 12">Catalyzes the transfer of a dimethylallyl group onto the adenine at position 37 in tRNAs that read codons beginning with uridine, leading to the formation of N6-(dimethylallyl)adenosine (i(6)A).</text>
</comment>
<feature type="region of interest" description="Interaction with substrate tRNA" evidence="10">
    <location>
        <begin position="37"/>
        <end position="40"/>
    </location>
</feature>
<dbReference type="Gene3D" id="1.10.20.140">
    <property type="match status" value="1"/>
</dbReference>